<gene>
    <name evidence="2" type="ORF">SAMN02745883_00157</name>
</gene>
<dbReference type="AlphaFoldDB" id="A0A1M6LCC6"/>
<feature type="transmembrane region" description="Helical" evidence="1">
    <location>
        <begin position="17"/>
        <end position="38"/>
    </location>
</feature>
<sequence length="416" mass="47614">MATVEEKSKQGIGIGKILLIVFIVFFIIPMTILAAIYYTNENFKMEANKYLSKLPGAVGDYFENYPTKEEINNQIHLLANYLIKLDDNRAVDKLNLIKSKDQKAFNDIIKLMYKANSIKTKKILDSMRNNSMKTNLLKNILDQIEKEEDNEIISQAKYIESLSTIIAVNKIKSDIVQNKISYKDLAKIFENMDEEKAAELLRYIDSDVKDEILDDFTSIQARNSISMKINELKDKQLQLKNLSDIYSIESPANLVKILGNTKTYKMEELAEIYRNIGVLKTAQILSNLEDNKFIFELINSIKEKEILLKGKDTVTDDILKAIKVYRQFNNNVKELTAIYEKMDEKQIAELIKRMIRNSGKPVKYVLGNGNTISFTDEDIAINVLKSFNEKKVASILSYLDSNLSSEISKKLAIPVP</sequence>
<keyword evidence="1" id="KW-0812">Transmembrane</keyword>
<proteinExistence type="predicted"/>
<dbReference type="Proteomes" id="UP000184082">
    <property type="component" value="Unassembled WGS sequence"/>
</dbReference>
<keyword evidence="1" id="KW-1133">Transmembrane helix</keyword>
<evidence type="ECO:0000256" key="1">
    <source>
        <dbReference type="SAM" id="Phobius"/>
    </source>
</evidence>
<dbReference type="EMBL" id="FRAJ01000003">
    <property type="protein sequence ID" value="SHJ68881.1"/>
    <property type="molecule type" value="Genomic_DNA"/>
</dbReference>
<dbReference type="SUPFAM" id="SSF158791">
    <property type="entry name" value="MgtE N-terminal domain-like"/>
    <property type="match status" value="1"/>
</dbReference>
<keyword evidence="1" id="KW-0472">Membrane</keyword>
<evidence type="ECO:0000313" key="3">
    <source>
        <dbReference type="Proteomes" id="UP000184082"/>
    </source>
</evidence>
<dbReference type="STRING" id="1121266.SAMN02745883_00157"/>
<protein>
    <recommendedName>
        <fullName evidence="4">Flagellar motility protein MotE, a chaperone for MotC folding</fullName>
    </recommendedName>
</protein>
<keyword evidence="3" id="KW-1185">Reference proteome</keyword>
<evidence type="ECO:0000313" key="2">
    <source>
        <dbReference type="EMBL" id="SHJ68881.1"/>
    </source>
</evidence>
<dbReference type="RefSeq" id="WP_072965479.1">
    <property type="nucleotide sequence ID" value="NZ_FRAJ01000003.1"/>
</dbReference>
<name>A0A1M6LCC6_9FIRM</name>
<accession>A0A1M6LCC6</accession>
<evidence type="ECO:0008006" key="4">
    <source>
        <dbReference type="Google" id="ProtNLM"/>
    </source>
</evidence>
<reference evidence="2 3" key="1">
    <citation type="submission" date="2016-11" db="EMBL/GenBank/DDBJ databases">
        <authorList>
            <person name="Jaros S."/>
            <person name="Januszkiewicz K."/>
            <person name="Wedrychowicz H."/>
        </authorList>
    </citation>
    <scope>NUCLEOTIDE SEQUENCE [LARGE SCALE GENOMIC DNA]</scope>
    <source>
        <strain evidence="2 3">DSM 14501</strain>
    </source>
</reference>
<organism evidence="2 3">
    <name type="scientific">Caminicella sporogenes DSM 14501</name>
    <dbReference type="NCBI Taxonomy" id="1121266"/>
    <lineage>
        <taxon>Bacteria</taxon>
        <taxon>Bacillati</taxon>
        <taxon>Bacillota</taxon>
        <taxon>Clostridia</taxon>
        <taxon>Peptostreptococcales</taxon>
        <taxon>Caminicellaceae</taxon>
        <taxon>Caminicella</taxon>
    </lineage>
</organism>